<feature type="compositionally biased region" description="Basic and acidic residues" evidence="1">
    <location>
        <begin position="7"/>
        <end position="21"/>
    </location>
</feature>
<dbReference type="Proteomes" id="UP000184063">
    <property type="component" value="Unassembled WGS sequence"/>
</dbReference>
<organism evidence="2 3">
    <name type="scientific">Aspergillus luchuensis (strain CBS 106.47)</name>
    <dbReference type="NCBI Taxonomy" id="1137211"/>
    <lineage>
        <taxon>Eukaryota</taxon>
        <taxon>Fungi</taxon>
        <taxon>Dikarya</taxon>
        <taxon>Ascomycota</taxon>
        <taxon>Pezizomycotina</taxon>
        <taxon>Eurotiomycetes</taxon>
        <taxon>Eurotiomycetidae</taxon>
        <taxon>Eurotiales</taxon>
        <taxon>Aspergillaceae</taxon>
        <taxon>Aspergillus</taxon>
        <taxon>Aspergillus subgen. Circumdati</taxon>
    </lineage>
</organism>
<gene>
    <name evidence="2" type="ORF">ASPFODRAFT_47031</name>
</gene>
<feature type="compositionally biased region" description="Basic and acidic residues" evidence="1">
    <location>
        <begin position="35"/>
        <end position="51"/>
    </location>
</feature>
<evidence type="ECO:0000313" key="3">
    <source>
        <dbReference type="Proteomes" id="UP000184063"/>
    </source>
</evidence>
<evidence type="ECO:0000313" key="2">
    <source>
        <dbReference type="EMBL" id="OJZ85960.1"/>
    </source>
</evidence>
<accession>A0A1M3TGR3</accession>
<evidence type="ECO:0000256" key="1">
    <source>
        <dbReference type="SAM" id="MobiDB-lite"/>
    </source>
</evidence>
<name>A0A1M3TGR3_ASPLC</name>
<sequence>MHRMKQVKMEMQEGRRKESNDKRRRGIGQSVGGEPVKRKEKDKKTERYQTK</sequence>
<protein>
    <submittedName>
        <fullName evidence="2">Uncharacterized protein</fullName>
    </submittedName>
</protein>
<dbReference type="EMBL" id="KV878242">
    <property type="protein sequence ID" value="OJZ85960.1"/>
    <property type="molecule type" value="Genomic_DNA"/>
</dbReference>
<proteinExistence type="predicted"/>
<feature type="region of interest" description="Disordered" evidence="1">
    <location>
        <begin position="1"/>
        <end position="51"/>
    </location>
</feature>
<dbReference type="VEuPathDB" id="FungiDB:ASPFODRAFT_47031"/>
<reference evidence="3" key="1">
    <citation type="journal article" date="2017" name="Genome Biol.">
        <title>Comparative genomics reveals high biological diversity and specific adaptations in the industrially and medically important fungal genus Aspergillus.</title>
        <authorList>
            <person name="de Vries R.P."/>
            <person name="Riley R."/>
            <person name="Wiebenga A."/>
            <person name="Aguilar-Osorio G."/>
            <person name="Amillis S."/>
            <person name="Uchima C.A."/>
            <person name="Anderluh G."/>
            <person name="Asadollahi M."/>
            <person name="Askin M."/>
            <person name="Barry K."/>
            <person name="Battaglia E."/>
            <person name="Bayram O."/>
            <person name="Benocci T."/>
            <person name="Braus-Stromeyer S.A."/>
            <person name="Caldana C."/>
            <person name="Canovas D."/>
            <person name="Cerqueira G.C."/>
            <person name="Chen F."/>
            <person name="Chen W."/>
            <person name="Choi C."/>
            <person name="Clum A."/>
            <person name="Dos Santos R.A."/>
            <person name="Damasio A.R."/>
            <person name="Diallinas G."/>
            <person name="Emri T."/>
            <person name="Fekete E."/>
            <person name="Flipphi M."/>
            <person name="Freyberg S."/>
            <person name="Gallo A."/>
            <person name="Gournas C."/>
            <person name="Habgood R."/>
            <person name="Hainaut M."/>
            <person name="Harispe M.L."/>
            <person name="Henrissat B."/>
            <person name="Hilden K.S."/>
            <person name="Hope R."/>
            <person name="Hossain A."/>
            <person name="Karabika E."/>
            <person name="Karaffa L."/>
            <person name="Karanyi Z."/>
            <person name="Krasevec N."/>
            <person name="Kuo A."/>
            <person name="Kusch H."/>
            <person name="LaButti K."/>
            <person name="Lagendijk E.L."/>
            <person name="Lapidus A."/>
            <person name="Levasseur A."/>
            <person name="Lindquist E."/>
            <person name="Lipzen A."/>
            <person name="Logrieco A.F."/>
            <person name="MacCabe A."/>
            <person name="Maekelae M.R."/>
            <person name="Malavazi I."/>
            <person name="Melin P."/>
            <person name="Meyer V."/>
            <person name="Mielnichuk N."/>
            <person name="Miskei M."/>
            <person name="Molnar A.P."/>
            <person name="Mule G."/>
            <person name="Ngan C.Y."/>
            <person name="Orejas M."/>
            <person name="Orosz E."/>
            <person name="Ouedraogo J.P."/>
            <person name="Overkamp K.M."/>
            <person name="Park H.-S."/>
            <person name="Perrone G."/>
            <person name="Piumi F."/>
            <person name="Punt P.J."/>
            <person name="Ram A.F."/>
            <person name="Ramon A."/>
            <person name="Rauscher S."/>
            <person name="Record E."/>
            <person name="Riano-Pachon D.M."/>
            <person name="Robert V."/>
            <person name="Roehrig J."/>
            <person name="Ruller R."/>
            <person name="Salamov A."/>
            <person name="Salih N.S."/>
            <person name="Samson R.A."/>
            <person name="Sandor E."/>
            <person name="Sanguinetti M."/>
            <person name="Schuetze T."/>
            <person name="Sepcic K."/>
            <person name="Shelest E."/>
            <person name="Sherlock G."/>
            <person name="Sophianopoulou V."/>
            <person name="Squina F.M."/>
            <person name="Sun H."/>
            <person name="Susca A."/>
            <person name="Todd R.B."/>
            <person name="Tsang A."/>
            <person name="Unkles S.E."/>
            <person name="van de Wiele N."/>
            <person name="van Rossen-Uffink D."/>
            <person name="Oliveira J.V."/>
            <person name="Vesth T.C."/>
            <person name="Visser J."/>
            <person name="Yu J.-H."/>
            <person name="Zhou M."/>
            <person name="Andersen M.R."/>
            <person name="Archer D.B."/>
            <person name="Baker S.E."/>
            <person name="Benoit I."/>
            <person name="Brakhage A.A."/>
            <person name="Braus G.H."/>
            <person name="Fischer R."/>
            <person name="Frisvad J.C."/>
            <person name="Goldman G.H."/>
            <person name="Houbraken J."/>
            <person name="Oakley B."/>
            <person name="Pocsi I."/>
            <person name="Scazzocchio C."/>
            <person name="Seiboth B."/>
            <person name="vanKuyk P.A."/>
            <person name="Wortman J."/>
            <person name="Dyer P.S."/>
            <person name="Grigoriev I.V."/>
        </authorList>
    </citation>
    <scope>NUCLEOTIDE SEQUENCE [LARGE SCALE GENOMIC DNA]</scope>
    <source>
        <strain evidence="3">CBS 106.47</strain>
    </source>
</reference>
<dbReference type="AlphaFoldDB" id="A0A1M3TGR3"/>